<sequence>MNHAQCLPTWPCSSTSQRVNAS</sequence>
<name>A0A0A8YB84_ARUDO</name>
<dbReference type="EMBL" id="GBRH01277188">
    <property type="protein sequence ID" value="JAD20707.1"/>
    <property type="molecule type" value="Transcribed_RNA"/>
</dbReference>
<evidence type="ECO:0000313" key="2">
    <source>
        <dbReference type="EMBL" id="JAD20707.1"/>
    </source>
</evidence>
<evidence type="ECO:0000256" key="1">
    <source>
        <dbReference type="SAM" id="MobiDB-lite"/>
    </source>
</evidence>
<reference evidence="2" key="2">
    <citation type="journal article" date="2015" name="Data Brief">
        <title>Shoot transcriptome of the giant reed, Arundo donax.</title>
        <authorList>
            <person name="Barrero R.A."/>
            <person name="Guerrero F.D."/>
            <person name="Moolhuijzen P."/>
            <person name="Goolsby J.A."/>
            <person name="Tidwell J."/>
            <person name="Bellgard S.E."/>
            <person name="Bellgard M.I."/>
        </authorList>
    </citation>
    <scope>NUCLEOTIDE SEQUENCE</scope>
    <source>
        <tissue evidence="2">Shoot tissue taken approximately 20 cm above the soil surface</tissue>
    </source>
</reference>
<feature type="compositionally biased region" description="Polar residues" evidence="1">
    <location>
        <begin position="11"/>
        <end position="22"/>
    </location>
</feature>
<feature type="region of interest" description="Disordered" evidence="1">
    <location>
        <begin position="1"/>
        <end position="22"/>
    </location>
</feature>
<accession>A0A0A8YB84</accession>
<dbReference type="AlphaFoldDB" id="A0A0A8YB84"/>
<organism evidence="2">
    <name type="scientific">Arundo donax</name>
    <name type="common">Giant reed</name>
    <name type="synonym">Donax arundinaceus</name>
    <dbReference type="NCBI Taxonomy" id="35708"/>
    <lineage>
        <taxon>Eukaryota</taxon>
        <taxon>Viridiplantae</taxon>
        <taxon>Streptophyta</taxon>
        <taxon>Embryophyta</taxon>
        <taxon>Tracheophyta</taxon>
        <taxon>Spermatophyta</taxon>
        <taxon>Magnoliopsida</taxon>
        <taxon>Liliopsida</taxon>
        <taxon>Poales</taxon>
        <taxon>Poaceae</taxon>
        <taxon>PACMAD clade</taxon>
        <taxon>Arundinoideae</taxon>
        <taxon>Arundineae</taxon>
        <taxon>Arundo</taxon>
    </lineage>
</organism>
<reference evidence="2" key="1">
    <citation type="submission" date="2014-09" db="EMBL/GenBank/DDBJ databases">
        <authorList>
            <person name="Magalhaes I.L.F."/>
            <person name="Oliveira U."/>
            <person name="Santos F.R."/>
            <person name="Vidigal T.H.D.A."/>
            <person name="Brescovit A.D."/>
            <person name="Santos A.J."/>
        </authorList>
    </citation>
    <scope>NUCLEOTIDE SEQUENCE</scope>
    <source>
        <tissue evidence="2">Shoot tissue taken approximately 20 cm above the soil surface</tissue>
    </source>
</reference>
<protein>
    <submittedName>
        <fullName evidence="2">Uncharacterized protein</fullName>
    </submittedName>
</protein>
<proteinExistence type="predicted"/>